<organism evidence="1 2">
    <name type="scientific">Sphenodon punctatus</name>
    <name type="common">Tuatara</name>
    <name type="synonym">Hatteria punctata</name>
    <dbReference type="NCBI Taxonomy" id="8508"/>
    <lineage>
        <taxon>Eukaryota</taxon>
        <taxon>Metazoa</taxon>
        <taxon>Chordata</taxon>
        <taxon>Craniata</taxon>
        <taxon>Vertebrata</taxon>
        <taxon>Euteleostomi</taxon>
        <taxon>Lepidosauria</taxon>
        <taxon>Sphenodontia</taxon>
        <taxon>Sphenodontidae</taxon>
        <taxon>Sphenodon</taxon>
    </lineage>
</organism>
<protein>
    <submittedName>
        <fullName evidence="1">Uncharacterized protein</fullName>
    </submittedName>
</protein>
<dbReference type="OMA" id="KMSTIEH"/>
<reference evidence="1" key="1">
    <citation type="submission" date="2025-08" db="UniProtKB">
        <authorList>
            <consortium name="Ensembl"/>
        </authorList>
    </citation>
    <scope>IDENTIFICATION</scope>
</reference>
<dbReference type="Proteomes" id="UP000694392">
    <property type="component" value="Unplaced"/>
</dbReference>
<keyword evidence="2" id="KW-1185">Reference proteome</keyword>
<dbReference type="AlphaFoldDB" id="A0A8D0GY05"/>
<dbReference type="Ensembl" id="ENSSPUT00000012092.1">
    <property type="protein sequence ID" value="ENSSPUP00000011349.1"/>
    <property type="gene ID" value="ENSSPUG00000008712.1"/>
</dbReference>
<proteinExistence type="predicted"/>
<reference evidence="1" key="2">
    <citation type="submission" date="2025-09" db="UniProtKB">
        <authorList>
            <consortium name="Ensembl"/>
        </authorList>
    </citation>
    <scope>IDENTIFICATION</scope>
</reference>
<name>A0A8D0GY05_SPHPU</name>
<dbReference type="GeneTree" id="ENSGT00990000204150"/>
<evidence type="ECO:0000313" key="2">
    <source>
        <dbReference type="Proteomes" id="UP000694392"/>
    </source>
</evidence>
<evidence type="ECO:0000313" key="1">
    <source>
        <dbReference type="Ensembl" id="ENSSPUP00000011349.1"/>
    </source>
</evidence>
<accession>A0A8D0GY05</accession>
<sequence length="354" mass="39561">MAADGALRTNEPASKLVPQKESKGTGIFYNSEGAFIVRSDLGCYMVCQSLEIGNNIRIEKLHPACQWGDFYLSILQSTEVCVIKGDTYRHVKNLSTDEGAGLTKMHPNCCGGDYYMNCGKVFLIVFLKRGVVRSVTALCGDWDAYEIPLNPECSNGLYYFGIFDPVLIKMDDKWGAQFLRYKNISTAELFNFYSIHPDVLNFLPGGLALTKGSSFGAWNLIKSLQNNSNSSITWSDKVTSKVGYMKRKMSSIEHSWKISTSLSLETGALSSFLSKAQFSLSAEYGGKSVQTGQEDWSEARDEEESLQVTLKPSEKLYIWQYRLGIGKDPVLFCRDIEFTQEEIPPNRNPLPPVS</sequence>